<gene>
    <name evidence="3" type="ORF">J2R99_000301</name>
</gene>
<comment type="caution">
    <text evidence="3">The sequence shown here is derived from an EMBL/GenBank/DDBJ whole genome shotgun (WGS) entry which is preliminary data.</text>
</comment>
<dbReference type="Gene3D" id="1.10.260.40">
    <property type="entry name" value="lambda repressor-like DNA-binding domains"/>
    <property type="match status" value="1"/>
</dbReference>
<accession>A0ABU0C2K6</accession>
<dbReference type="CDD" id="cd00093">
    <property type="entry name" value="HTH_XRE"/>
    <property type="match status" value="1"/>
</dbReference>
<dbReference type="InterPro" id="IPR010982">
    <property type="entry name" value="Lambda_DNA-bd_dom_sf"/>
</dbReference>
<dbReference type="InterPro" id="IPR001387">
    <property type="entry name" value="Cro/C1-type_HTH"/>
</dbReference>
<evidence type="ECO:0000313" key="3">
    <source>
        <dbReference type="EMBL" id="MDQ0324452.1"/>
    </source>
</evidence>
<feature type="domain" description="HTH cro/C1-type" evidence="2">
    <location>
        <begin position="9"/>
        <end position="63"/>
    </location>
</feature>
<proteinExistence type="predicted"/>
<name>A0ABU0C2K6_9BRAD</name>
<dbReference type="Proteomes" id="UP001230253">
    <property type="component" value="Unassembled WGS sequence"/>
</dbReference>
<dbReference type="Pfam" id="PF01381">
    <property type="entry name" value="HTH_3"/>
    <property type="match status" value="1"/>
</dbReference>
<evidence type="ECO:0000259" key="2">
    <source>
        <dbReference type="PROSITE" id="PS50943"/>
    </source>
</evidence>
<dbReference type="SUPFAM" id="SSF47413">
    <property type="entry name" value="lambda repressor-like DNA-binding domains"/>
    <property type="match status" value="1"/>
</dbReference>
<protein>
    <submittedName>
        <fullName evidence="3">Transcriptional regulator with XRE-family HTH domain</fullName>
    </submittedName>
</protein>
<dbReference type="PANTHER" id="PTHR46558">
    <property type="entry name" value="TRACRIPTIONAL REGULATORY PROTEIN-RELATED-RELATED"/>
    <property type="match status" value="1"/>
</dbReference>
<dbReference type="RefSeq" id="WP_307152742.1">
    <property type="nucleotide sequence ID" value="NZ_JAUSUK010000001.1"/>
</dbReference>
<sequence length="304" mass="33491">MTDLDPTRLKNLRKELGLTQAQLAERLSTTQQTIARWEGGRAHPSIAALRDLAVIFGVSVDDILGTNPLGTKPASSHYHLLQNDSDGYWGNLGIRLLGSDTSRWYPLSAANTERVYEGIGERRWLSLATLNNRVLLINQPNIKALSLLPEEADAPEGDWDVAYPEVEGVPLEIYRALADVAELPDADLQENYSPALIETCRDFLTNMNIDEENAYGFVFFTHVHFTDGTSQSGHIEAKDAVQLFLEAEEDMPATPILLRFAEKGIDMLVPEEAVAFIDMPLIDVIDAMKKLDAAKAAQTGASKG</sequence>
<dbReference type="PROSITE" id="PS50943">
    <property type="entry name" value="HTH_CROC1"/>
    <property type="match status" value="1"/>
</dbReference>
<evidence type="ECO:0000256" key="1">
    <source>
        <dbReference type="ARBA" id="ARBA00023125"/>
    </source>
</evidence>
<dbReference type="SMART" id="SM00530">
    <property type="entry name" value="HTH_XRE"/>
    <property type="match status" value="1"/>
</dbReference>
<dbReference type="EMBL" id="JAUSUK010000001">
    <property type="protein sequence ID" value="MDQ0324452.1"/>
    <property type="molecule type" value="Genomic_DNA"/>
</dbReference>
<keyword evidence="4" id="KW-1185">Reference proteome</keyword>
<keyword evidence="1" id="KW-0238">DNA-binding</keyword>
<reference evidence="3 4" key="1">
    <citation type="submission" date="2023-07" db="EMBL/GenBank/DDBJ databases">
        <title>Genomic Encyclopedia of Type Strains, Phase IV (KMG-IV): sequencing the most valuable type-strain genomes for metagenomic binning, comparative biology and taxonomic classification.</title>
        <authorList>
            <person name="Goeker M."/>
        </authorList>
    </citation>
    <scope>NUCLEOTIDE SEQUENCE [LARGE SCALE GENOMIC DNA]</scope>
    <source>
        <strain evidence="3 4">DSM 11549</strain>
    </source>
</reference>
<dbReference type="PANTHER" id="PTHR46558:SF11">
    <property type="entry name" value="HTH-TYPE TRANSCRIPTIONAL REGULATOR XRE"/>
    <property type="match status" value="1"/>
</dbReference>
<evidence type="ECO:0000313" key="4">
    <source>
        <dbReference type="Proteomes" id="UP001230253"/>
    </source>
</evidence>
<organism evidence="3 4">
    <name type="scientific">Rhodopseudomonas julia</name>
    <dbReference type="NCBI Taxonomy" id="200617"/>
    <lineage>
        <taxon>Bacteria</taxon>
        <taxon>Pseudomonadati</taxon>
        <taxon>Pseudomonadota</taxon>
        <taxon>Alphaproteobacteria</taxon>
        <taxon>Hyphomicrobiales</taxon>
        <taxon>Nitrobacteraceae</taxon>
        <taxon>Rhodopseudomonas</taxon>
    </lineage>
</organism>